<dbReference type="Pfam" id="PF00023">
    <property type="entry name" value="Ank"/>
    <property type="match status" value="1"/>
</dbReference>
<keyword evidence="1" id="KW-0677">Repeat</keyword>
<feature type="repeat" description="ANK" evidence="3">
    <location>
        <begin position="73"/>
        <end position="105"/>
    </location>
</feature>
<dbReference type="PANTHER" id="PTHR24201:SF2">
    <property type="entry name" value="ANKYRIN REPEAT DOMAIN-CONTAINING PROTEIN 42"/>
    <property type="match status" value="1"/>
</dbReference>
<dbReference type="AlphaFoldDB" id="A0AA85B3W9"/>
<protein>
    <submittedName>
        <fullName evidence="7">ANK_REP_REGION domain-containing protein</fullName>
    </submittedName>
</protein>
<keyword evidence="2 3" id="KW-0040">ANK repeat</keyword>
<feature type="compositionally biased region" description="Low complexity" evidence="5">
    <location>
        <begin position="499"/>
        <end position="510"/>
    </location>
</feature>
<dbReference type="Gene3D" id="1.25.40.20">
    <property type="entry name" value="Ankyrin repeat-containing domain"/>
    <property type="match status" value="2"/>
</dbReference>
<dbReference type="InterPro" id="IPR050776">
    <property type="entry name" value="Ank_Repeat/CDKN_Inhibitor"/>
</dbReference>
<evidence type="ECO:0000256" key="3">
    <source>
        <dbReference type="PROSITE-ProRule" id="PRU00023"/>
    </source>
</evidence>
<name>A0AA85B3W9_9TREM</name>
<feature type="coiled-coil region" evidence="4">
    <location>
        <begin position="378"/>
        <end position="462"/>
    </location>
</feature>
<dbReference type="InterPro" id="IPR002110">
    <property type="entry name" value="Ankyrin_rpt"/>
</dbReference>
<feature type="repeat" description="ANK" evidence="3">
    <location>
        <begin position="281"/>
        <end position="313"/>
    </location>
</feature>
<dbReference type="Proteomes" id="UP000050791">
    <property type="component" value="Unassembled WGS sequence"/>
</dbReference>
<evidence type="ECO:0000256" key="5">
    <source>
        <dbReference type="SAM" id="MobiDB-lite"/>
    </source>
</evidence>
<dbReference type="InterPro" id="IPR036770">
    <property type="entry name" value="Ankyrin_rpt-contain_sf"/>
</dbReference>
<sequence length="518" mass="57776">MTISSMDEQETIHTAVKRGDFVALKGMISSGASVNEVDKHSFTPLHWAANVGAIEILQYLLWKNADPSLVTKNGWTAVHIAAIRGYEKCIQSLVDRGVSVSVKDKYGQTPGHLASIHGNSGSLLTLLRAGADLETVDINGWTMLHAASFHGRLGCVQALLRWDLRIEDTDKAGNNAAHLAAMEGHLPVLQYLMSQVQTPLYILDTPNDHGETAEALAKRFLKNDVESYINKIKTEQTFHRGSEYSETLAFPAHTAAYSGDLIQLRVLIESGTVKIDERDEQGATPLHKAAGQGHLKIIQWLRENGADPKLRNELGESPADVARRYGQLGALKLLSPKSDGEYESEEISDIIDLPSDIPLGYTEGEKMHQLIVDKNGAIGRAKIRIEKLERLLELAKSDYKQLDGPIEKEEKQRIDALNELGRNYEKQIEELKATLECERIYREKLESRLDESRREVATLTMKLNEGHSGSSDNYLTNKSKIQQNFDYQNTKKINKFNGSISSVESNNSVSMKKYKNNK</sequence>
<dbReference type="PROSITE" id="PS50297">
    <property type="entry name" value="ANK_REP_REGION"/>
    <property type="match status" value="4"/>
</dbReference>
<proteinExistence type="predicted"/>
<evidence type="ECO:0000256" key="1">
    <source>
        <dbReference type="ARBA" id="ARBA00022737"/>
    </source>
</evidence>
<feature type="repeat" description="ANK" evidence="3">
    <location>
        <begin position="7"/>
        <end position="39"/>
    </location>
</feature>
<dbReference type="PROSITE" id="PS50088">
    <property type="entry name" value="ANK_REPEAT"/>
    <property type="match status" value="6"/>
</dbReference>
<dbReference type="WBParaSite" id="SMTH1_28770.1">
    <property type="protein sequence ID" value="SMTH1_28770.1"/>
    <property type="gene ID" value="SMTH1_28770"/>
</dbReference>
<reference evidence="7" key="1">
    <citation type="submission" date="2023-11" db="UniProtKB">
        <authorList>
            <consortium name="WormBaseParasite"/>
        </authorList>
    </citation>
    <scope>IDENTIFICATION</scope>
</reference>
<dbReference type="Pfam" id="PF13637">
    <property type="entry name" value="Ank_4"/>
    <property type="match status" value="1"/>
</dbReference>
<evidence type="ECO:0000256" key="2">
    <source>
        <dbReference type="ARBA" id="ARBA00023043"/>
    </source>
</evidence>
<evidence type="ECO:0000313" key="6">
    <source>
        <dbReference type="Proteomes" id="UP000050791"/>
    </source>
</evidence>
<dbReference type="SUPFAM" id="SSF48403">
    <property type="entry name" value="Ankyrin repeat"/>
    <property type="match status" value="1"/>
</dbReference>
<evidence type="ECO:0000313" key="7">
    <source>
        <dbReference type="WBParaSite" id="SMTH1_28770.1"/>
    </source>
</evidence>
<feature type="repeat" description="ANK" evidence="3">
    <location>
        <begin position="139"/>
        <end position="171"/>
    </location>
</feature>
<accession>A0AA85B3W9</accession>
<dbReference type="PANTHER" id="PTHR24201">
    <property type="entry name" value="ANK_REP_REGION DOMAIN-CONTAINING PROTEIN"/>
    <property type="match status" value="1"/>
</dbReference>
<evidence type="ECO:0000256" key="4">
    <source>
        <dbReference type="SAM" id="Coils"/>
    </source>
</evidence>
<organism evidence="6 7">
    <name type="scientific">Schistosoma mattheei</name>
    <dbReference type="NCBI Taxonomy" id="31246"/>
    <lineage>
        <taxon>Eukaryota</taxon>
        <taxon>Metazoa</taxon>
        <taxon>Spiralia</taxon>
        <taxon>Lophotrochozoa</taxon>
        <taxon>Platyhelminthes</taxon>
        <taxon>Trematoda</taxon>
        <taxon>Digenea</taxon>
        <taxon>Strigeidida</taxon>
        <taxon>Schistosomatoidea</taxon>
        <taxon>Schistosomatidae</taxon>
        <taxon>Schistosoma</taxon>
    </lineage>
</organism>
<dbReference type="SMART" id="SM00248">
    <property type="entry name" value="ANK"/>
    <property type="match status" value="7"/>
</dbReference>
<keyword evidence="4" id="KW-0175">Coiled coil</keyword>
<feature type="region of interest" description="Disordered" evidence="5">
    <location>
        <begin position="498"/>
        <end position="518"/>
    </location>
</feature>
<feature type="repeat" description="ANK" evidence="3">
    <location>
        <begin position="40"/>
        <end position="72"/>
    </location>
</feature>
<dbReference type="Pfam" id="PF12796">
    <property type="entry name" value="Ank_2"/>
    <property type="match status" value="1"/>
</dbReference>
<feature type="repeat" description="ANK" evidence="3">
    <location>
        <begin position="106"/>
        <end position="138"/>
    </location>
</feature>